<dbReference type="GO" id="GO:0019888">
    <property type="term" value="F:protein phosphatase regulator activity"/>
    <property type="evidence" value="ECO:0007669"/>
    <property type="project" value="InterPro"/>
</dbReference>
<dbReference type="AlphaFoldDB" id="A0A6J2Y9R6"/>
<dbReference type="RefSeq" id="XP_030759986.1">
    <property type="nucleotide sequence ID" value="XM_030904126.1"/>
</dbReference>
<feature type="compositionally biased region" description="Basic and acidic residues" evidence="2">
    <location>
        <begin position="526"/>
        <end position="550"/>
    </location>
</feature>
<dbReference type="CTD" id="31979"/>
<dbReference type="GO" id="GO:0005737">
    <property type="term" value="C:cytoplasm"/>
    <property type="evidence" value="ECO:0007669"/>
    <property type="project" value="TreeGrafter"/>
</dbReference>
<dbReference type="KEGG" id="soy:115885272"/>
<dbReference type="OrthoDB" id="341898at2759"/>
<accession>A0A6J2Y9R6</accession>
<dbReference type="GO" id="GO:0005634">
    <property type="term" value="C:nucleus"/>
    <property type="evidence" value="ECO:0007669"/>
    <property type="project" value="TreeGrafter"/>
</dbReference>
<evidence type="ECO:0000256" key="2">
    <source>
        <dbReference type="SAM" id="MobiDB-lite"/>
    </source>
</evidence>
<proteinExistence type="inferred from homology"/>
<feature type="region of interest" description="Disordered" evidence="2">
    <location>
        <begin position="493"/>
        <end position="566"/>
    </location>
</feature>
<feature type="compositionally biased region" description="Basic and acidic residues" evidence="2">
    <location>
        <begin position="439"/>
        <end position="450"/>
    </location>
</feature>
<gene>
    <name evidence="4" type="primary">LOC115885272</name>
</gene>
<feature type="compositionally biased region" description="Polar residues" evidence="2">
    <location>
        <begin position="385"/>
        <end position="405"/>
    </location>
</feature>
<dbReference type="Pfam" id="PF09184">
    <property type="entry name" value="PPP4R2"/>
    <property type="match status" value="1"/>
</dbReference>
<feature type="compositionally biased region" description="Polar residues" evidence="2">
    <location>
        <begin position="554"/>
        <end position="566"/>
    </location>
</feature>
<keyword evidence="3" id="KW-1185">Reference proteome</keyword>
<organism evidence="3 4">
    <name type="scientific">Sitophilus oryzae</name>
    <name type="common">Rice weevil</name>
    <name type="synonym">Curculio oryzae</name>
    <dbReference type="NCBI Taxonomy" id="7048"/>
    <lineage>
        <taxon>Eukaryota</taxon>
        <taxon>Metazoa</taxon>
        <taxon>Ecdysozoa</taxon>
        <taxon>Arthropoda</taxon>
        <taxon>Hexapoda</taxon>
        <taxon>Insecta</taxon>
        <taxon>Pterygota</taxon>
        <taxon>Neoptera</taxon>
        <taxon>Endopterygota</taxon>
        <taxon>Coleoptera</taxon>
        <taxon>Polyphaga</taxon>
        <taxon>Cucujiformia</taxon>
        <taxon>Curculionidae</taxon>
        <taxon>Dryophthorinae</taxon>
        <taxon>Sitophilus</taxon>
    </lineage>
</organism>
<feature type="region of interest" description="Disordered" evidence="2">
    <location>
        <begin position="343"/>
        <end position="459"/>
    </location>
</feature>
<dbReference type="GeneID" id="115885272"/>
<evidence type="ECO:0000313" key="3">
    <source>
        <dbReference type="Proteomes" id="UP000504635"/>
    </source>
</evidence>
<feature type="compositionally biased region" description="Polar residues" evidence="2">
    <location>
        <begin position="415"/>
        <end position="438"/>
    </location>
</feature>
<dbReference type="InParanoid" id="A0A6J2Y9R6"/>
<sequence>MENPEEILHSLEEFAKLKSKDIPRELEEYLKFVAKTGDPIYQWPAIKSLFREKLINVITEFYESCASMEIPPCPNVDIFNYDLMKSFILDKLDTFSSAPFTLQRICELLTSPRKEYTRIDKYMRALEKNILVVSTMEPGGRRTENGEGIMNGIESDHDHVPEPVSEINVEEMDKNIYINYHEEAINNQLPFQQEVDKIYLDDSREKLNNTYAYTSLSKDVLSEPTFVMSTSREEDTKNTLDSSQSSNMLPFPAAEGDCNAEAPVFPSNILSTSVPDFVMSTSRETYTSKQVTVTSEASTSSQDVVCVQYVSIGPLSPQNVHQNPSFVEDVSVTITGVNVEKLSEIQESKTGEKTEDEAEINQESHEENETEYSVKMDIQPAEATPSDSSNADSCETSKSTPQENVKIQHEKEISETSITCSEVIPNQSGDLNEVSNSQENHEKIDMDDRPGSLVEDGLGTVDSTTACETKFTETSSDAKAILDSQVADLIPVESSVKEEDSKLEADSSTICKPPVDTESEASTSHIDTESEEKSKSPEHSTEHCPVEVEKVSSLIDSKPTSMDTEASLIETETMQLEEAESSHTVD</sequence>
<protein>
    <submittedName>
        <fullName evidence="4">Serine/threonine-protein phosphatase 4 regulatory subunit 2</fullName>
    </submittedName>
</protein>
<name>A0A6J2Y9R6_SITOR</name>
<reference evidence="4" key="1">
    <citation type="submission" date="2025-08" db="UniProtKB">
        <authorList>
            <consortium name="RefSeq"/>
        </authorList>
    </citation>
    <scope>IDENTIFICATION</scope>
    <source>
        <tissue evidence="4">Gonads</tissue>
    </source>
</reference>
<dbReference type="PANTHER" id="PTHR16487:SF0">
    <property type="entry name" value="PROTEIN PHOSPHATASE 4 REGULATORY SUBUNIT 2-RELATED"/>
    <property type="match status" value="1"/>
</dbReference>
<comment type="similarity">
    <text evidence="1">Belongs to the PPP4R2 family.</text>
</comment>
<evidence type="ECO:0000313" key="4">
    <source>
        <dbReference type="RefSeq" id="XP_030759986.1"/>
    </source>
</evidence>
<feature type="compositionally biased region" description="Basic and acidic residues" evidence="2">
    <location>
        <begin position="495"/>
        <end position="505"/>
    </location>
</feature>
<feature type="compositionally biased region" description="Basic and acidic residues" evidence="2">
    <location>
        <begin position="343"/>
        <end position="353"/>
    </location>
</feature>
<dbReference type="InterPro" id="IPR015267">
    <property type="entry name" value="PPP4R2"/>
</dbReference>
<evidence type="ECO:0000256" key="1">
    <source>
        <dbReference type="ARBA" id="ARBA00009207"/>
    </source>
</evidence>
<dbReference type="PANTHER" id="PTHR16487">
    <property type="entry name" value="PPP4R2-RELATED PROTEIN"/>
    <property type="match status" value="1"/>
</dbReference>
<dbReference type="Proteomes" id="UP000504635">
    <property type="component" value="Unplaced"/>
</dbReference>
<dbReference type="GO" id="GO:0030289">
    <property type="term" value="C:protein phosphatase 4 complex"/>
    <property type="evidence" value="ECO:0007669"/>
    <property type="project" value="InterPro"/>
</dbReference>